<dbReference type="Proteomes" id="UP000265200">
    <property type="component" value="Chromosome 16"/>
</dbReference>
<organism evidence="1 2">
    <name type="scientific">Oryzias latipes</name>
    <name type="common">Japanese rice fish</name>
    <name type="synonym">Japanese killifish</name>
    <dbReference type="NCBI Taxonomy" id="8090"/>
    <lineage>
        <taxon>Eukaryota</taxon>
        <taxon>Metazoa</taxon>
        <taxon>Chordata</taxon>
        <taxon>Craniata</taxon>
        <taxon>Vertebrata</taxon>
        <taxon>Euteleostomi</taxon>
        <taxon>Actinopterygii</taxon>
        <taxon>Neopterygii</taxon>
        <taxon>Teleostei</taxon>
        <taxon>Neoteleostei</taxon>
        <taxon>Acanthomorphata</taxon>
        <taxon>Ovalentaria</taxon>
        <taxon>Atherinomorphae</taxon>
        <taxon>Beloniformes</taxon>
        <taxon>Adrianichthyidae</taxon>
        <taxon>Oryziinae</taxon>
        <taxon>Oryzias</taxon>
    </lineage>
</organism>
<evidence type="ECO:0000313" key="1">
    <source>
        <dbReference type="Ensembl" id="ENSORLP00015005958.1"/>
    </source>
</evidence>
<name>A0A3P9HEH0_ORYLA</name>
<sequence>MVKCLGQGVKTFDMSQKLQQDHCTMKRFVTNSDQTRYVEFLTDHFLPWCRKKNRVFRDKILFMHDNAPYKLMMWPSSSTDLDPIKNLWSILKPKI</sequence>
<reference evidence="1" key="3">
    <citation type="submission" date="2025-08" db="UniProtKB">
        <authorList>
            <consortium name="Ensembl"/>
        </authorList>
    </citation>
    <scope>IDENTIFICATION</scope>
    <source>
        <strain evidence="1">HSOK</strain>
    </source>
</reference>
<protein>
    <recommendedName>
        <fullName evidence="3">Tc1-like transposase DDE domain-containing protein</fullName>
    </recommendedName>
</protein>
<reference evidence="1" key="4">
    <citation type="submission" date="2025-09" db="UniProtKB">
        <authorList>
            <consortium name="Ensembl"/>
        </authorList>
    </citation>
    <scope>IDENTIFICATION</scope>
    <source>
        <strain evidence="1">HSOK</strain>
    </source>
</reference>
<dbReference type="GO" id="GO:0003676">
    <property type="term" value="F:nucleic acid binding"/>
    <property type="evidence" value="ECO:0007669"/>
    <property type="project" value="InterPro"/>
</dbReference>
<evidence type="ECO:0008006" key="3">
    <source>
        <dbReference type="Google" id="ProtNLM"/>
    </source>
</evidence>
<dbReference type="Gene3D" id="3.30.420.10">
    <property type="entry name" value="Ribonuclease H-like superfamily/Ribonuclease H"/>
    <property type="match status" value="1"/>
</dbReference>
<evidence type="ECO:0000313" key="2">
    <source>
        <dbReference type="Proteomes" id="UP000265200"/>
    </source>
</evidence>
<dbReference type="Ensembl" id="ENSORLT00015005047.1">
    <property type="protein sequence ID" value="ENSORLP00015005958.1"/>
    <property type="gene ID" value="ENSORLG00015006763.1"/>
</dbReference>
<dbReference type="AlphaFoldDB" id="A0A3P9HEH0"/>
<proteinExistence type="predicted"/>
<reference key="1">
    <citation type="journal article" date="2007" name="Nature">
        <title>The medaka draft genome and insights into vertebrate genome evolution.</title>
        <authorList>
            <person name="Kasahara M."/>
            <person name="Naruse K."/>
            <person name="Sasaki S."/>
            <person name="Nakatani Y."/>
            <person name="Qu W."/>
            <person name="Ahsan B."/>
            <person name="Yamada T."/>
            <person name="Nagayasu Y."/>
            <person name="Doi K."/>
            <person name="Kasai Y."/>
            <person name="Jindo T."/>
            <person name="Kobayashi D."/>
            <person name="Shimada A."/>
            <person name="Toyoda A."/>
            <person name="Kuroki Y."/>
            <person name="Fujiyama A."/>
            <person name="Sasaki T."/>
            <person name="Shimizu A."/>
            <person name="Asakawa S."/>
            <person name="Shimizu N."/>
            <person name="Hashimoto S."/>
            <person name="Yang J."/>
            <person name="Lee Y."/>
            <person name="Matsushima K."/>
            <person name="Sugano S."/>
            <person name="Sakaizumi M."/>
            <person name="Narita T."/>
            <person name="Ohishi K."/>
            <person name="Haga S."/>
            <person name="Ohta F."/>
            <person name="Nomoto H."/>
            <person name="Nogata K."/>
            <person name="Morishita T."/>
            <person name="Endo T."/>
            <person name="Shin-I T."/>
            <person name="Takeda H."/>
            <person name="Morishita S."/>
            <person name="Kohara Y."/>
        </authorList>
    </citation>
    <scope>NUCLEOTIDE SEQUENCE [LARGE SCALE GENOMIC DNA]</scope>
    <source>
        <strain>Hd-rR</strain>
    </source>
</reference>
<reference evidence="1 2" key="2">
    <citation type="submission" date="2017-04" db="EMBL/GenBank/DDBJ databases">
        <title>CpG methylation of centromeres and impact of large insertions on vertebrate speciation.</title>
        <authorList>
            <person name="Ichikawa K."/>
            <person name="Yoshimura J."/>
            <person name="Morishita S."/>
        </authorList>
    </citation>
    <scope>NUCLEOTIDE SEQUENCE</scope>
    <source>
        <strain evidence="1 2">HSOK</strain>
    </source>
</reference>
<dbReference type="InterPro" id="IPR036397">
    <property type="entry name" value="RNaseH_sf"/>
</dbReference>
<accession>A0A3P9HEH0</accession>